<reference evidence="1 2" key="1">
    <citation type="submission" date="2018-03" db="EMBL/GenBank/DDBJ databases">
        <title>Novel Streptomyces sp. from soil.</title>
        <authorList>
            <person name="Tan G.Y.A."/>
            <person name="Lee Z.Y."/>
        </authorList>
    </citation>
    <scope>NUCLEOTIDE SEQUENCE [LARGE SCALE GENOMIC DNA]</scope>
    <source>
        <strain evidence="1 2">ST5x</strain>
    </source>
</reference>
<accession>A0A2S9Q265</accession>
<protein>
    <recommendedName>
        <fullName evidence="3">Nucleoside 2-deoxyribosyltransferase</fullName>
    </recommendedName>
</protein>
<organism evidence="1 2">
    <name type="scientific">Streptomyces solincola</name>
    <dbReference type="NCBI Taxonomy" id="2100817"/>
    <lineage>
        <taxon>Bacteria</taxon>
        <taxon>Bacillati</taxon>
        <taxon>Actinomycetota</taxon>
        <taxon>Actinomycetes</taxon>
        <taxon>Kitasatosporales</taxon>
        <taxon>Streptomycetaceae</taxon>
        <taxon>Streptomyces</taxon>
    </lineage>
</organism>
<keyword evidence="2" id="KW-1185">Reference proteome</keyword>
<dbReference type="Pfam" id="PF15891">
    <property type="entry name" value="Nuc_deoxyri_tr2"/>
    <property type="match status" value="1"/>
</dbReference>
<evidence type="ECO:0000313" key="1">
    <source>
        <dbReference type="EMBL" id="PRH80775.1"/>
    </source>
</evidence>
<gene>
    <name evidence="1" type="ORF">C6N75_02470</name>
</gene>
<comment type="caution">
    <text evidence="1">The sequence shown here is derived from an EMBL/GenBank/DDBJ whole genome shotgun (WGS) entry which is preliminary data.</text>
</comment>
<dbReference type="OrthoDB" id="9805113at2"/>
<dbReference type="RefSeq" id="WP_105867173.1">
    <property type="nucleotide sequence ID" value="NZ_PVLV01000034.1"/>
</dbReference>
<dbReference type="Gene3D" id="3.40.50.450">
    <property type="match status" value="1"/>
</dbReference>
<dbReference type="InterPro" id="IPR039470">
    <property type="entry name" value="Nuc_deoxyri_tr2"/>
</dbReference>
<dbReference type="EMBL" id="PVLV01000034">
    <property type="protein sequence ID" value="PRH80775.1"/>
    <property type="molecule type" value="Genomic_DNA"/>
</dbReference>
<name>A0A2S9Q265_9ACTN</name>
<dbReference type="Proteomes" id="UP000239322">
    <property type="component" value="Unassembled WGS sequence"/>
</dbReference>
<sequence length="168" mass="18264">MSAVRLVMAREPIPAGPKVFLAGPTPDKSAPAPSWRPTALDLITAQWTGPEPLTVLSPESRCGVRAERYEHQVDWETEARAAADAILFWIPRDVRALPGFTTNVEFGLDTPSGRAVLGAPADCPNPERNRYLVYVAGRYSVPVCETLADTVTKTLALLSRRSNAPLRA</sequence>
<dbReference type="AlphaFoldDB" id="A0A2S9Q265"/>
<proteinExistence type="predicted"/>
<evidence type="ECO:0000313" key="2">
    <source>
        <dbReference type="Proteomes" id="UP000239322"/>
    </source>
</evidence>
<evidence type="ECO:0008006" key="3">
    <source>
        <dbReference type="Google" id="ProtNLM"/>
    </source>
</evidence>